<organism evidence="1 2">
    <name type="scientific">Dentiscutata erythropus</name>
    <dbReference type="NCBI Taxonomy" id="1348616"/>
    <lineage>
        <taxon>Eukaryota</taxon>
        <taxon>Fungi</taxon>
        <taxon>Fungi incertae sedis</taxon>
        <taxon>Mucoromycota</taxon>
        <taxon>Glomeromycotina</taxon>
        <taxon>Glomeromycetes</taxon>
        <taxon>Diversisporales</taxon>
        <taxon>Gigasporaceae</taxon>
        <taxon>Dentiscutata</taxon>
    </lineage>
</organism>
<gene>
    <name evidence="1" type="ORF">DERYTH_LOCUS15150</name>
</gene>
<proteinExistence type="predicted"/>
<name>A0A9N9NGY1_9GLOM</name>
<reference evidence="1" key="1">
    <citation type="submission" date="2021-06" db="EMBL/GenBank/DDBJ databases">
        <authorList>
            <person name="Kallberg Y."/>
            <person name="Tangrot J."/>
            <person name="Rosling A."/>
        </authorList>
    </citation>
    <scope>NUCLEOTIDE SEQUENCE</scope>
    <source>
        <strain evidence="1">MA453B</strain>
    </source>
</reference>
<comment type="caution">
    <text evidence="1">The sequence shown here is derived from an EMBL/GenBank/DDBJ whole genome shotgun (WGS) entry which is preliminary data.</text>
</comment>
<evidence type="ECO:0000313" key="2">
    <source>
        <dbReference type="Proteomes" id="UP000789405"/>
    </source>
</evidence>
<dbReference type="Proteomes" id="UP000789405">
    <property type="component" value="Unassembled WGS sequence"/>
</dbReference>
<keyword evidence="2" id="KW-1185">Reference proteome</keyword>
<dbReference type="AlphaFoldDB" id="A0A9N9NGY1"/>
<dbReference type="OrthoDB" id="2439067at2759"/>
<evidence type="ECO:0000313" key="1">
    <source>
        <dbReference type="EMBL" id="CAG8731344.1"/>
    </source>
</evidence>
<accession>A0A9N9NGY1</accession>
<sequence length="141" mass="16645">MLLKQKSQQYISQFTEDPILAQESFVLIAPFNSYRHEAHDIAQKILSHFSVHLESFSNAPRRSGHLMSIPYHLIYLLQRFKCIKISFDDFEQFAIDMEYLMNFQADVLSMIKKTNKKEKGKPNFTFITQIPMTNILFSYLE</sequence>
<dbReference type="EMBL" id="CAJVPY010012034">
    <property type="protein sequence ID" value="CAG8731344.1"/>
    <property type="molecule type" value="Genomic_DNA"/>
</dbReference>
<protein>
    <submittedName>
        <fullName evidence="1">28838_t:CDS:1</fullName>
    </submittedName>
</protein>